<proteinExistence type="predicted"/>
<dbReference type="EMBL" id="KE145370">
    <property type="protein sequence ID" value="EPE26613.1"/>
    <property type="molecule type" value="Genomic_DNA"/>
</dbReference>
<protein>
    <recommendedName>
        <fullName evidence="1">2EXR domain-containing protein</fullName>
    </recommendedName>
</protein>
<dbReference type="RefSeq" id="XP_008085803.1">
    <property type="nucleotide sequence ID" value="XM_008087612.1"/>
</dbReference>
<reference evidence="2 3" key="1">
    <citation type="journal article" date="2013" name="BMC Genomics">
        <title>Genomics-driven discovery of the pneumocandin biosynthetic gene cluster in the fungus Glarea lozoyensis.</title>
        <authorList>
            <person name="Chen L."/>
            <person name="Yue Q."/>
            <person name="Zhang X."/>
            <person name="Xiang M."/>
            <person name="Wang C."/>
            <person name="Li S."/>
            <person name="Che Y."/>
            <person name="Ortiz-Lopez F.J."/>
            <person name="Bills G.F."/>
            <person name="Liu X."/>
            <person name="An Z."/>
        </authorList>
    </citation>
    <scope>NUCLEOTIDE SEQUENCE [LARGE SCALE GENOMIC DNA]</scope>
    <source>
        <strain evidence="3">ATCC 20868 / MF5171</strain>
    </source>
</reference>
<accession>S3DJ87</accession>
<dbReference type="Pfam" id="PF20150">
    <property type="entry name" value="2EXR"/>
    <property type="match status" value="1"/>
</dbReference>
<name>S3DJ87_GLAL2</name>
<dbReference type="GeneID" id="19461583"/>
<evidence type="ECO:0000313" key="2">
    <source>
        <dbReference type="EMBL" id="EPE26613.1"/>
    </source>
</evidence>
<evidence type="ECO:0000313" key="3">
    <source>
        <dbReference type="Proteomes" id="UP000016922"/>
    </source>
</evidence>
<feature type="domain" description="2EXR" evidence="1">
    <location>
        <begin position="16"/>
        <end position="64"/>
    </location>
</feature>
<dbReference type="Proteomes" id="UP000016922">
    <property type="component" value="Unassembled WGS sequence"/>
</dbReference>
<gene>
    <name evidence="2" type="ORF">GLAREA_02526</name>
</gene>
<dbReference type="InterPro" id="IPR045518">
    <property type="entry name" value="2EXR"/>
</dbReference>
<dbReference type="AlphaFoldDB" id="S3DJ87"/>
<dbReference type="HOGENOM" id="CLU_1304974_0_0_1"/>
<keyword evidence="3" id="KW-1185">Reference proteome</keyword>
<evidence type="ECO:0000259" key="1">
    <source>
        <dbReference type="Pfam" id="PF20150"/>
    </source>
</evidence>
<sequence>MASDGTDLGRKDLVTGWHAYYPDVAPPMTFVCREAREEVKKQYKALHGNDGSPAIWFNPKTDIIAFRNRNDRYSRAPSVPNEVCRELCITRKITKVFVEQGVNIWLDSFLGAEEIFIGLSGLPLNFEKRDIPYVRYSLKLWEHQAEAERVAHDLGAPISTDLLEWRSEWEFGLGKLRIVKHKILAAIEIQKGLGQLDFTVPTVRIVRVVPG</sequence>
<dbReference type="KEGG" id="glz:GLAREA_02526"/>
<organism evidence="2 3">
    <name type="scientific">Glarea lozoyensis (strain ATCC 20868 / MF5171)</name>
    <dbReference type="NCBI Taxonomy" id="1116229"/>
    <lineage>
        <taxon>Eukaryota</taxon>
        <taxon>Fungi</taxon>
        <taxon>Dikarya</taxon>
        <taxon>Ascomycota</taxon>
        <taxon>Pezizomycotina</taxon>
        <taxon>Leotiomycetes</taxon>
        <taxon>Helotiales</taxon>
        <taxon>Helotiaceae</taxon>
        <taxon>Glarea</taxon>
    </lineage>
</organism>